<reference evidence="1" key="1">
    <citation type="submission" date="2023-04" db="EMBL/GenBank/DDBJ databases">
        <title>Genome dynamics across the evolutionary transition to endosymbiosis.</title>
        <authorList>
            <person name="Siozios S."/>
            <person name="Nadal-Jimenez P."/>
            <person name="Azagi T."/>
            <person name="Sprong H."/>
            <person name="Frost C.L."/>
            <person name="Parratt S.R."/>
            <person name="Taylor G."/>
            <person name="Brettell L."/>
            <person name="Lew K.C."/>
            <person name="Croft L."/>
            <person name="King K.C."/>
            <person name="Brockhurst M.A."/>
            <person name="Hypsa V."/>
            <person name="Novakova E."/>
            <person name="Darby A.C."/>
            <person name="Hurst G.D.D."/>
        </authorList>
    </citation>
    <scope>NUCLEOTIDE SEQUENCE</scope>
    <source>
        <strain evidence="1">APv</strain>
    </source>
</reference>
<sequence length="231" mass="26828">MNYYQEITLLPDPDITLGFLWQKIYQQLHIALVDNKVNQTQSAIAVAFPEYACSNFHLGKKLRLLAVEREQLSQLHIEQWLARFSDYVHIKSIQAVPSRVKPVSNIQWQFSNGKTVPSRVKPVSYIRQHIKGENRIRQAMLSKAQRWSAKTGKPLIECLKQLENTRPQKQCDLPFIWLESQQTKQQIGKHNKFPLFIKQIEKKEAKNGPFTCYGLSQSMSNQELIATVPHF</sequence>
<dbReference type="GO" id="GO:0004519">
    <property type="term" value="F:endonuclease activity"/>
    <property type="evidence" value="ECO:0007669"/>
    <property type="project" value="InterPro"/>
</dbReference>
<dbReference type="EMBL" id="CP123504">
    <property type="protein sequence ID" value="WGM02193.1"/>
    <property type="molecule type" value="Genomic_DNA"/>
</dbReference>
<protein>
    <submittedName>
        <fullName evidence="1">Type I-F CRISPR-associated endoribonuclease Cas6/Csy4</fullName>
    </submittedName>
</protein>
<dbReference type="AlphaFoldDB" id="A0AA95GNB4"/>
<accession>A0AA95GNB4</accession>
<dbReference type="Pfam" id="PF09618">
    <property type="entry name" value="Cas_Csy4"/>
    <property type="match status" value="2"/>
</dbReference>
<dbReference type="RefSeq" id="WP_280625523.1">
    <property type="nucleotide sequence ID" value="NZ_CP123504.1"/>
</dbReference>
<dbReference type="Gene3D" id="3.30.70.2540">
    <property type="entry name" value="CRISPR-associated endoribonuclease Cas6/Csy4"/>
    <property type="match status" value="1"/>
</dbReference>
<proteinExistence type="predicted"/>
<dbReference type="CDD" id="cd09739">
    <property type="entry name" value="Cas6_I-F"/>
    <property type="match status" value="1"/>
</dbReference>
<gene>
    <name evidence="1" type="primary">cas6f</name>
    <name evidence="1" type="ORF">QE210_03545</name>
</gene>
<organism evidence="1 2">
    <name type="scientific">Arsenophonus nasoniae</name>
    <name type="common">son-killer infecting Nasonia vitripennis</name>
    <dbReference type="NCBI Taxonomy" id="638"/>
    <lineage>
        <taxon>Bacteria</taxon>
        <taxon>Pseudomonadati</taxon>
        <taxon>Pseudomonadota</taxon>
        <taxon>Gammaproteobacteria</taxon>
        <taxon>Enterobacterales</taxon>
        <taxon>Morganellaceae</taxon>
        <taxon>Arsenophonus</taxon>
    </lineage>
</organism>
<name>A0AA95GNB4_9GAMM</name>
<dbReference type="InterPro" id="IPR042564">
    <property type="entry name" value="CRISPR-Cas6/Csy4_sf"/>
</dbReference>
<dbReference type="Proteomes" id="UP001177595">
    <property type="component" value="Chromosome"/>
</dbReference>
<evidence type="ECO:0000313" key="2">
    <source>
        <dbReference type="Proteomes" id="UP001177595"/>
    </source>
</evidence>
<evidence type="ECO:0000313" key="1">
    <source>
        <dbReference type="EMBL" id="WGM02193.1"/>
    </source>
</evidence>
<dbReference type="InterPro" id="IPR013396">
    <property type="entry name" value="CRISPR-assoc_prot_Csy4"/>
</dbReference>
<dbReference type="GO" id="GO:0043571">
    <property type="term" value="P:maintenance of CRISPR repeat elements"/>
    <property type="evidence" value="ECO:0007669"/>
    <property type="project" value="InterPro"/>
</dbReference>
<dbReference type="NCBIfam" id="TIGR02563">
    <property type="entry name" value="cas_Csy4"/>
    <property type="match status" value="1"/>
</dbReference>